<feature type="transmembrane region" description="Helical" evidence="1">
    <location>
        <begin position="148"/>
        <end position="167"/>
    </location>
</feature>
<name>A0A2G9Z9M9_9BACT</name>
<feature type="transmembrane region" description="Helical" evidence="1">
    <location>
        <begin position="52"/>
        <end position="73"/>
    </location>
</feature>
<keyword evidence="1" id="KW-1133">Transmembrane helix</keyword>
<evidence type="ECO:0000313" key="3">
    <source>
        <dbReference type="Proteomes" id="UP000228812"/>
    </source>
</evidence>
<feature type="transmembrane region" description="Helical" evidence="1">
    <location>
        <begin position="288"/>
        <end position="308"/>
    </location>
</feature>
<keyword evidence="1" id="KW-0812">Transmembrane</keyword>
<evidence type="ECO:0000256" key="1">
    <source>
        <dbReference type="SAM" id="Phobius"/>
    </source>
</evidence>
<feature type="transmembrane region" description="Helical" evidence="1">
    <location>
        <begin position="79"/>
        <end position="100"/>
    </location>
</feature>
<feature type="transmembrane region" description="Helical" evidence="1">
    <location>
        <begin position="23"/>
        <end position="45"/>
    </location>
</feature>
<feature type="transmembrane region" description="Helical" evidence="1">
    <location>
        <begin position="314"/>
        <end position="336"/>
    </location>
</feature>
<organism evidence="2 3">
    <name type="scientific">Candidatus Jorgensenbacteria bacterium CG23_combo_of_CG06-09_8_20_14_all_54_14</name>
    <dbReference type="NCBI Taxonomy" id="1974595"/>
    <lineage>
        <taxon>Bacteria</taxon>
        <taxon>Candidatus Joergenseniibacteriota</taxon>
    </lineage>
</organism>
<sequence length="350" mass="37926">MKDNYTVVRQSKEEEADRSGLKILFFGLTGAALWVLTAYAVQLFFTTAEARYLVGGLAAGFFFLVALILEGFFVKNGLLLRAIAALQGVAPLALFTEYLYPVPSIPLIAGAVLAAAFIAGGVGHGAHVLKNSMKVSFMAVTRAFLPRLLTGVLLFATVLFYLNYFAWGGFSDALGRKLVDQFLKSSEPVVGLVWSGVRLDQTVGEVLARVAEKQLRNMPAVDQKMVRQYLAGDEMSFSRLTPELQKRTVQGAAEALRVALAARLGPIAGDEKVTDAAYRIAAGYATRVSPGTQTIAGVLLALALFLSLRGFFSLFLWLVAFVAYLFFKLLVAVGFARVVTESATREFVIL</sequence>
<dbReference type="EMBL" id="PCRZ01000030">
    <property type="protein sequence ID" value="PIP29875.1"/>
    <property type="molecule type" value="Genomic_DNA"/>
</dbReference>
<gene>
    <name evidence="2" type="ORF">COX26_01730</name>
</gene>
<protein>
    <submittedName>
        <fullName evidence="2">Uncharacterized protein</fullName>
    </submittedName>
</protein>
<dbReference type="AlphaFoldDB" id="A0A2G9Z9M9"/>
<feature type="transmembrane region" description="Helical" evidence="1">
    <location>
        <begin position="107"/>
        <end position="128"/>
    </location>
</feature>
<proteinExistence type="predicted"/>
<reference evidence="2 3" key="1">
    <citation type="submission" date="2017-09" db="EMBL/GenBank/DDBJ databases">
        <title>Depth-based differentiation of microbial function through sediment-hosted aquifers and enrichment of novel symbionts in the deep terrestrial subsurface.</title>
        <authorList>
            <person name="Probst A.J."/>
            <person name="Ladd B."/>
            <person name="Jarett J.K."/>
            <person name="Geller-Mcgrath D.E."/>
            <person name="Sieber C.M."/>
            <person name="Emerson J.B."/>
            <person name="Anantharaman K."/>
            <person name="Thomas B.C."/>
            <person name="Malmstrom R."/>
            <person name="Stieglmeier M."/>
            <person name="Klingl A."/>
            <person name="Woyke T."/>
            <person name="Ryan C.M."/>
            <person name="Banfield J.F."/>
        </authorList>
    </citation>
    <scope>NUCLEOTIDE SEQUENCE [LARGE SCALE GENOMIC DNA]</scope>
    <source>
        <strain evidence="2">CG23_combo_of_CG06-09_8_20_14_all_54_14</strain>
    </source>
</reference>
<comment type="caution">
    <text evidence="2">The sequence shown here is derived from an EMBL/GenBank/DDBJ whole genome shotgun (WGS) entry which is preliminary data.</text>
</comment>
<accession>A0A2G9Z9M9</accession>
<evidence type="ECO:0000313" key="2">
    <source>
        <dbReference type="EMBL" id="PIP29875.1"/>
    </source>
</evidence>
<dbReference type="Proteomes" id="UP000228812">
    <property type="component" value="Unassembled WGS sequence"/>
</dbReference>
<keyword evidence="1" id="KW-0472">Membrane</keyword>